<dbReference type="InterPro" id="IPR017853">
    <property type="entry name" value="GH"/>
</dbReference>
<evidence type="ECO:0000313" key="3">
    <source>
        <dbReference type="Proteomes" id="UP000039046"/>
    </source>
</evidence>
<dbReference type="AlphaFoldDB" id="A0A0A1T3Z1"/>
<dbReference type="HOGENOM" id="CLU_040908_3_0_1"/>
<dbReference type="GO" id="GO:0009277">
    <property type="term" value="C:fungal-type cell wall"/>
    <property type="evidence" value="ECO:0007669"/>
    <property type="project" value="TreeGrafter"/>
</dbReference>
<dbReference type="PANTHER" id="PTHR34154">
    <property type="entry name" value="ALKALI-SENSITIVE LINKAGE PROTEIN 1"/>
    <property type="match status" value="1"/>
</dbReference>
<protein>
    <recommendedName>
        <fullName evidence="1">Asl1-like glycosyl hydrolase catalytic domain-containing protein</fullName>
    </recommendedName>
</protein>
<reference evidence="2 3" key="1">
    <citation type="journal article" date="2015" name="Genome Announc.">
        <title>Draft Genome Sequence and Gene Annotation of the Entomopathogenic Fungus Verticillium hemipterigenum.</title>
        <authorList>
            <person name="Horn F."/>
            <person name="Habel A."/>
            <person name="Scharf D.H."/>
            <person name="Dworschak J."/>
            <person name="Brakhage A.A."/>
            <person name="Guthke R."/>
            <person name="Hertweck C."/>
            <person name="Linde J."/>
        </authorList>
    </citation>
    <scope>NUCLEOTIDE SEQUENCE [LARGE SCALE GENOMIC DNA]</scope>
</reference>
<dbReference type="OrthoDB" id="43654at2759"/>
<dbReference type="InterPro" id="IPR024655">
    <property type="entry name" value="Asl1_glyco_hydro_catalytic"/>
</dbReference>
<gene>
    <name evidence="2" type="ORF">VHEMI00250</name>
</gene>
<name>A0A0A1T3Z1_9HYPO</name>
<dbReference type="EMBL" id="CDHN01000001">
    <property type="protein sequence ID" value="CEJ80044.1"/>
    <property type="molecule type" value="Genomic_DNA"/>
</dbReference>
<dbReference type="Proteomes" id="UP000039046">
    <property type="component" value="Unassembled WGS sequence"/>
</dbReference>
<dbReference type="GO" id="GO:0071966">
    <property type="term" value="P:fungal-type cell wall polysaccharide metabolic process"/>
    <property type="evidence" value="ECO:0007669"/>
    <property type="project" value="TreeGrafter"/>
</dbReference>
<proteinExistence type="predicted"/>
<keyword evidence="3" id="KW-1185">Reference proteome</keyword>
<dbReference type="FunFam" id="3.20.20.80:FF:000207">
    <property type="entry name" value="Glycoside hydrolase family 128 protein"/>
    <property type="match status" value="1"/>
</dbReference>
<dbReference type="Gene3D" id="3.20.20.80">
    <property type="entry name" value="Glycosidases"/>
    <property type="match status" value="1"/>
</dbReference>
<dbReference type="InterPro" id="IPR053183">
    <property type="entry name" value="ASL1"/>
</dbReference>
<evidence type="ECO:0000259" key="1">
    <source>
        <dbReference type="Pfam" id="PF11790"/>
    </source>
</evidence>
<dbReference type="PANTHER" id="PTHR34154:SF3">
    <property type="entry name" value="ALKALI-SENSITIVE LINKAGE PROTEIN 1"/>
    <property type="match status" value="1"/>
</dbReference>
<sequence>MRRLSLPNCIHASLSFLYFSYVEPGNSFPCSIIGPFHCSLHLYPRRIVPPSAHDCAFIYLKRQSGTSYSTDCALFLVFLLLRTLCFCSAIQHLSKSQNQFLFFLFQSLSTGSRRSDTIQMSILNLLVLALAGLSEATRSNKRGLVFTPNSEWPEDNKVWTQKGGDLTWYYNYGSRPSAAFADIPQEQFEFIPMMWGIDKGNPNSTDWLNEVKTVIDSGVKITHAMGFNEPDGKAEWGGSDIDPHRAAIAWVANFEPLGKMGIKLGLPVCTGSPDGLTWTKQFMANCSEIVSQGGPKKNCTWDFLPVHWYDNFGGLMSHIGERRANFPGAEIWVTEYALAHQDLQPTQQFYNQTSETFDRETYIGRYSYFGAFRSQKSNVGPNATFLDTKGKLTDIGSWYLGFGATGVNPQSKAANPKGSRGLAPTAVAGAAAAGVVLANLL</sequence>
<dbReference type="STRING" id="1531966.A0A0A1T3Z1"/>
<dbReference type="Pfam" id="PF11790">
    <property type="entry name" value="Glyco_hydro_cc"/>
    <property type="match status" value="1"/>
</dbReference>
<feature type="domain" description="Asl1-like glycosyl hydrolase catalytic" evidence="1">
    <location>
        <begin position="143"/>
        <end position="399"/>
    </location>
</feature>
<dbReference type="SUPFAM" id="SSF51445">
    <property type="entry name" value="(Trans)glycosidases"/>
    <property type="match status" value="1"/>
</dbReference>
<evidence type="ECO:0000313" key="2">
    <source>
        <dbReference type="EMBL" id="CEJ80044.1"/>
    </source>
</evidence>
<organism evidence="2 3">
    <name type="scientific">[Torrubiella] hemipterigena</name>
    <dbReference type="NCBI Taxonomy" id="1531966"/>
    <lineage>
        <taxon>Eukaryota</taxon>
        <taxon>Fungi</taxon>
        <taxon>Dikarya</taxon>
        <taxon>Ascomycota</taxon>
        <taxon>Pezizomycotina</taxon>
        <taxon>Sordariomycetes</taxon>
        <taxon>Hypocreomycetidae</taxon>
        <taxon>Hypocreales</taxon>
        <taxon>Clavicipitaceae</taxon>
        <taxon>Clavicipitaceae incertae sedis</taxon>
        <taxon>'Torrubiella' clade</taxon>
    </lineage>
</organism>
<accession>A0A0A1T3Z1</accession>